<sequence length="84" mass="9466">MTSMTHKASALDFLARSTINVDDDSCYPAAPDLIFDVDIRKQEDGEAQLILFIKDDLGRMQHRIRMNRTSARDLISALRDGLKG</sequence>
<keyword evidence="2" id="KW-1185">Reference proteome</keyword>
<organism evidence="1 2">
    <name type="scientific">Dethiosulfovibrio salsuginis</name>
    <dbReference type="NCBI Taxonomy" id="561720"/>
    <lineage>
        <taxon>Bacteria</taxon>
        <taxon>Thermotogati</taxon>
        <taxon>Synergistota</taxon>
        <taxon>Synergistia</taxon>
        <taxon>Synergistales</taxon>
        <taxon>Dethiosulfovibrionaceae</taxon>
        <taxon>Dethiosulfovibrio</taxon>
    </lineage>
</organism>
<dbReference type="RefSeq" id="WP_085544026.1">
    <property type="nucleotide sequence ID" value="NZ_FXBB01000006.1"/>
</dbReference>
<proteinExistence type="predicted"/>
<accession>A0A1X7IYS7</accession>
<dbReference type="AlphaFoldDB" id="A0A1X7IYS7"/>
<name>A0A1X7IYS7_9BACT</name>
<evidence type="ECO:0000313" key="2">
    <source>
        <dbReference type="Proteomes" id="UP000193355"/>
    </source>
</evidence>
<reference evidence="2" key="1">
    <citation type="submission" date="2017-04" db="EMBL/GenBank/DDBJ databases">
        <authorList>
            <person name="Varghese N."/>
            <person name="Submissions S."/>
        </authorList>
    </citation>
    <scope>NUCLEOTIDE SEQUENCE [LARGE SCALE GENOMIC DNA]</scope>
    <source>
        <strain evidence="2">USBA 82</strain>
    </source>
</reference>
<dbReference type="OrthoDB" id="9855107at2"/>
<gene>
    <name evidence="1" type="ORF">SAMN06275492_10627</name>
</gene>
<dbReference type="Proteomes" id="UP000193355">
    <property type="component" value="Unassembled WGS sequence"/>
</dbReference>
<evidence type="ECO:0000313" key="1">
    <source>
        <dbReference type="EMBL" id="SMG19579.1"/>
    </source>
</evidence>
<dbReference type="EMBL" id="FXBB01000006">
    <property type="protein sequence ID" value="SMG19579.1"/>
    <property type="molecule type" value="Genomic_DNA"/>
</dbReference>
<protein>
    <submittedName>
        <fullName evidence="1">Uncharacterized protein</fullName>
    </submittedName>
</protein>